<feature type="transmembrane region" description="Helical" evidence="7">
    <location>
        <begin position="212"/>
        <end position="233"/>
    </location>
</feature>
<dbReference type="AlphaFoldDB" id="A0A369L5Q4"/>
<proteinExistence type="inferred from homology"/>
<comment type="caution">
    <text evidence="9">The sequence shown here is derived from an EMBL/GenBank/DDBJ whole genome shotgun (WGS) entry which is preliminary data.</text>
</comment>
<dbReference type="GO" id="GO:0005886">
    <property type="term" value="C:plasma membrane"/>
    <property type="evidence" value="ECO:0007669"/>
    <property type="project" value="UniProtKB-SubCell"/>
</dbReference>
<accession>A0A369L5Q4</accession>
<evidence type="ECO:0000256" key="5">
    <source>
        <dbReference type="ARBA" id="ARBA00022989"/>
    </source>
</evidence>
<keyword evidence="6 7" id="KW-0472">Membrane</keyword>
<dbReference type="Proteomes" id="UP000253975">
    <property type="component" value="Unassembled WGS sequence"/>
</dbReference>
<evidence type="ECO:0000256" key="6">
    <source>
        <dbReference type="ARBA" id="ARBA00023136"/>
    </source>
</evidence>
<feature type="transmembrane region" description="Helical" evidence="7">
    <location>
        <begin position="245"/>
        <end position="264"/>
    </location>
</feature>
<dbReference type="PANTHER" id="PTHR42920">
    <property type="entry name" value="OS03G0707200 PROTEIN-RELATED"/>
    <property type="match status" value="1"/>
</dbReference>
<reference evidence="9 10" key="1">
    <citation type="journal article" date="2018" name="Elife">
        <title>Discovery and characterization of a prevalent human gut bacterial enzyme sufficient for the inactivation of a family of plant toxins.</title>
        <authorList>
            <person name="Koppel N."/>
            <person name="Bisanz J.E."/>
            <person name="Pandelia M.E."/>
            <person name="Turnbaugh P.J."/>
            <person name="Balskus E.P."/>
        </authorList>
    </citation>
    <scope>NUCLEOTIDE SEQUENCE [LARGE SCALE GENOMIC DNA]</scope>
    <source>
        <strain evidence="9 10">OB21 GAM31</strain>
    </source>
</reference>
<dbReference type="Pfam" id="PF00892">
    <property type="entry name" value="EamA"/>
    <property type="match status" value="2"/>
</dbReference>
<feature type="transmembrane region" description="Helical" evidence="7">
    <location>
        <begin position="154"/>
        <end position="174"/>
    </location>
</feature>
<gene>
    <name evidence="9" type="ORF">C1881_10290</name>
</gene>
<protein>
    <submittedName>
        <fullName evidence="9">EamA/RhaT family transporter</fullName>
    </submittedName>
</protein>
<comment type="similarity">
    <text evidence="2">Belongs to the EamA transporter family.</text>
</comment>
<dbReference type="EMBL" id="PPTO01000029">
    <property type="protein sequence ID" value="RDB54542.1"/>
    <property type="molecule type" value="Genomic_DNA"/>
</dbReference>
<feature type="transmembrane region" description="Helical" evidence="7">
    <location>
        <begin position="38"/>
        <end position="56"/>
    </location>
</feature>
<sequence>MKRELPSLFYKLLIIAATIIWGFSFVVVKDAVDAVPPAWLMGMRFVATAAILAVVFHKTLRANFNTSHLFAGVVLGVLSFLGFWIQTIGITDTTPGRNAFLTATYCVMVPFLYWIMAKRRPTVFNLVAAVMCIAGVGFVSLGGDFTFTMRWGDAMTLLSAVFFALHMVMVPVFADRRDIMTITIVQIGTSGLCGIAIGALSEPTPAFSSLGIDFWVQLGYLVIFASCLAMVFQNVAQAKIPPAQASLLLSLESVFGVAFSVLLYGEELTWMLLVGFALIFCAIVISEIFPRPKKE</sequence>
<keyword evidence="5 7" id="KW-1133">Transmembrane helix</keyword>
<dbReference type="SUPFAM" id="SSF103481">
    <property type="entry name" value="Multidrug resistance efflux transporter EmrE"/>
    <property type="match status" value="2"/>
</dbReference>
<feature type="transmembrane region" description="Helical" evidence="7">
    <location>
        <begin position="123"/>
        <end position="142"/>
    </location>
</feature>
<dbReference type="InterPro" id="IPR051258">
    <property type="entry name" value="Diverse_Substrate_Transporter"/>
</dbReference>
<feature type="transmembrane region" description="Helical" evidence="7">
    <location>
        <begin position="99"/>
        <end position="116"/>
    </location>
</feature>
<evidence type="ECO:0000259" key="8">
    <source>
        <dbReference type="Pfam" id="PF00892"/>
    </source>
</evidence>
<comment type="subcellular location">
    <subcellularLocation>
        <location evidence="1">Cell membrane</location>
        <topology evidence="1">Multi-pass membrane protein</topology>
    </subcellularLocation>
</comment>
<evidence type="ECO:0000256" key="2">
    <source>
        <dbReference type="ARBA" id="ARBA00007362"/>
    </source>
</evidence>
<evidence type="ECO:0000256" key="7">
    <source>
        <dbReference type="SAM" id="Phobius"/>
    </source>
</evidence>
<dbReference type="PANTHER" id="PTHR42920:SF5">
    <property type="entry name" value="EAMA DOMAIN-CONTAINING PROTEIN"/>
    <property type="match status" value="1"/>
</dbReference>
<evidence type="ECO:0000313" key="9">
    <source>
        <dbReference type="EMBL" id="RDB54542.1"/>
    </source>
</evidence>
<feature type="domain" description="EamA" evidence="8">
    <location>
        <begin position="12"/>
        <end position="140"/>
    </location>
</feature>
<dbReference type="RefSeq" id="WP_114616430.1">
    <property type="nucleotide sequence ID" value="NZ_PPTO01000029.1"/>
</dbReference>
<evidence type="ECO:0000256" key="1">
    <source>
        <dbReference type="ARBA" id="ARBA00004651"/>
    </source>
</evidence>
<feature type="transmembrane region" description="Helical" evidence="7">
    <location>
        <begin position="12"/>
        <end position="32"/>
    </location>
</feature>
<evidence type="ECO:0000313" key="10">
    <source>
        <dbReference type="Proteomes" id="UP000253975"/>
    </source>
</evidence>
<feature type="transmembrane region" description="Helical" evidence="7">
    <location>
        <begin position="181"/>
        <end position="200"/>
    </location>
</feature>
<evidence type="ECO:0000256" key="4">
    <source>
        <dbReference type="ARBA" id="ARBA00022692"/>
    </source>
</evidence>
<feature type="transmembrane region" description="Helical" evidence="7">
    <location>
        <begin position="270"/>
        <end position="289"/>
    </location>
</feature>
<name>A0A369L5Q4_9ACTN</name>
<keyword evidence="4 7" id="KW-0812">Transmembrane</keyword>
<evidence type="ECO:0000256" key="3">
    <source>
        <dbReference type="ARBA" id="ARBA00022475"/>
    </source>
</evidence>
<dbReference type="InterPro" id="IPR037185">
    <property type="entry name" value="EmrE-like"/>
</dbReference>
<dbReference type="InterPro" id="IPR000620">
    <property type="entry name" value="EamA_dom"/>
</dbReference>
<keyword evidence="3" id="KW-1003">Cell membrane</keyword>
<organism evidence="9 10">
    <name type="scientific">Slackia isoflavoniconvertens</name>
    <dbReference type="NCBI Taxonomy" id="572010"/>
    <lineage>
        <taxon>Bacteria</taxon>
        <taxon>Bacillati</taxon>
        <taxon>Actinomycetota</taxon>
        <taxon>Coriobacteriia</taxon>
        <taxon>Eggerthellales</taxon>
        <taxon>Eggerthellaceae</taxon>
        <taxon>Slackia</taxon>
    </lineage>
</organism>
<feature type="domain" description="EamA" evidence="8">
    <location>
        <begin position="151"/>
        <end position="285"/>
    </location>
</feature>
<feature type="transmembrane region" description="Helical" evidence="7">
    <location>
        <begin position="68"/>
        <end position="87"/>
    </location>
</feature>